<comment type="caution">
    <text evidence="2">The sequence shown here is derived from an EMBL/GenBank/DDBJ whole genome shotgun (WGS) entry which is preliminary data.</text>
</comment>
<protein>
    <submittedName>
        <fullName evidence="2">Uncharacterized protein</fullName>
    </submittedName>
</protein>
<keyword evidence="1" id="KW-0812">Transmembrane</keyword>
<gene>
    <name evidence="2" type="ORF">A0J61_03570</name>
</gene>
<keyword evidence="3" id="KW-1185">Reference proteome</keyword>
<proteinExistence type="predicted"/>
<dbReference type="EMBL" id="LUGH01000156">
    <property type="protein sequence ID" value="OBZ88389.1"/>
    <property type="molecule type" value="Genomic_DNA"/>
</dbReference>
<dbReference type="InParanoid" id="A0A1C7NI01"/>
<evidence type="ECO:0000313" key="2">
    <source>
        <dbReference type="EMBL" id="OBZ88389.1"/>
    </source>
</evidence>
<keyword evidence="1" id="KW-1133">Transmembrane helix</keyword>
<evidence type="ECO:0000313" key="3">
    <source>
        <dbReference type="Proteomes" id="UP000093000"/>
    </source>
</evidence>
<organism evidence="2 3">
    <name type="scientific">Choanephora cucurbitarum</name>
    <dbReference type="NCBI Taxonomy" id="101091"/>
    <lineage>
        <taxon>Eukaryota</taxon>
        <taxon>Fungi</taxon>
        <taxon>Fungi incertae sedis</taxon>
        <taxon>Mucoromycota</taxon>
        <taxon>Mucoromycotina</taxon>
        <taxon>Mucoromycetes</taxon>
        <taxon>Mucorales</taxon>
        <taxon>Mucorineae</taxon>
        <taxon>Choanephoraceae</taxon>
        <taxon>Choanephoroideae</taxon>
        <taxon>Choanephora</taxon>
    </lineage>
</organism>
<reference evidence="2 3" key="1">
    <citation type="submission" date="2016-03" db="EMBL/GenBank/DDBJ databases">
        <title>Choanephora cucurbitarum.</title>
        <authorList>
            <person name="Min B."/>
            <person name="Park H."/>
            <person name="Park J.-H."/>
            <person name="Shin H.-D."/>
            <person name="Choi I.-G."/>
        </authorList>
    </citation>
    <scope>NUCLEOTIDE SEQUENCE [LARGE SCALE GENOMIC DNA]</scope>
    <source>
        <strain evidence="2 3">KUS-F28377</strain>
    </source>
</reference>
<accession>A0A1C7NI01</accession>
<evidence type="ECO:0000256" key="1">
    <source>
        <dbReference type="SAM" id="Phobius"/>
    </source>
</evidence>
<dbReference type="Proteomes" id="UP000093000">
    <property type="component" value="Unassembled WGS sequence"/>
</dbReference>
<name>A0A1C7NI01_9FUNG</name>
<feature type="transmembrane region" description="Helical" evidence="1">
    <location>
        <begin position="12"/>
        <end position="29"/>
    </location>
</feature>
<keyword evidence="1" id="KW-0472">Membrane</keyword>
<sequence length="121" mass="13073">MSSGYIPLDYYLLIYYCSMVVIVGSILIGREFAGTSKRKAHVHGSKEVPTGSKAEKINAKMMERAMNASAKASHSDDVFVTTYIGSDDSITTSVATADMVVATTVTSTDDTTKHITRVELN</sequence>
<dbReference type="AlphaFoldDB" id="A0A1C7NI01"/>